<accession>A0AA86TAB1</accession>
<evidence type="ECO:0000259" key="1">
    <source>
        <dbReference type="PROSITE" id="PS50090"/>
    </source>
</evidence>
<name>A0AA86TAB1_9EUKA</name>
<reference evidence="2" key="1">
    <citation type="submission" date="2023-06" db="EMBL/GenBank/DDBJ databases">
        <authorList>
            <person name="Kurt Z."/>
        </authorList>
    </citation>
    <scope>NUCLEOTIDE SEQUENCE</scope>
</reference>
<dbReference type="SUPFAM" id="SSF46689">
    <property type="entry name" value="Homeodomain-like"/>
    <property type="match status" value="1"/>
</dbReference>
<proteinExistence type="predicted"/>
<dbReference type="InterPro" id="IPR001005">
    <property type="entry name" value="SANT/Myb"/>
</dbReference>
<protein>
    <submittedName>
        <fullName evidence="2">Myb-like DNA-binding domain-containing protein</fullName>
    </submittedName>
    <submittedName>
        <fullName evidence="3">Myb-like_DNA-binding domain-containing protein</fullName>
    </submittedName>
</protein>
<comment type="caution">
    <text evidence="2">The sequence shown here is derived from an EMBL/GenBank/DDBJ whole genome shotgun (WGS) entry which is preliminary data.</text>
</comment>
<dbReference type="GO" id="GO:0003677">
    <property type="term" value="F:DNA binding"/>
    <property type="evidence" value="ECO:0007669"/>
    <property type="project" value="UniProtKB-KW"/>
</dbReference>
<evidence type="ECO:0000313" key="2">
    <source>
        <dbReference type="EMBL" id="CAI9912805.1"/>
    </source>
</evidence>
<dbReference type="Proteomes" id="UP001642409">
    <property type="component" value="Unassembled WGS sequence"/>
</dbReference>
<dbReference type="EMBL" id="CAXDID020000038">
    <property type="protein sequence ID" value="CAL5998781.1"/>
    <property type="molecule type" value="Genomic_DNA"/>
</dbReference>
<dbReference type="InterPro" id="IPR009057">
    <property type="entry name" value="Homeodomain-like_sf"/>
</dbReference>
<keyword evidence="4" id="KW-1185">Reference proteome</keyword>
<dbReference type="SMART" id="SM00717">
    <property type="entry name" value="SANT"/>
    <property type="match status" value="1"/>
</dbReference>
<dbReference type="Gene3D" id="1.10.10.60">
    <property type="entry name" value="Homeodomain-like"/>
    <property type="match status" value="1"/>
</dbReference>
<dbReference type="CDD" id="cd00167">
    <property type="entry name" value="SANT"/>
    <property type="match status" value="1"/>
</dbReference>
<keyword evidence="2" id="KW-0238">DNA-binding</keyword>
<dbReference type="PROSITE" id="PS50090">
    <property type="entry name" value="MYB_LIKE"/>
    <property type="match status" value="1"/>
</dbReference>
<gene>
    <name evidence="3" type="ORF">HINF_LOCUS15905</name>
    <name evidence="2" type="ORF">HINF_LOCUS450</name>
</gene>
<dbReference type="EMBL" id="CATOUU010000003">
    <property type="protein sequence ID" value="CAI9912805.1"/>
    <property type="molecule type" value="Genomic_DNA"/>
</dbReference>
<sequence length="100" mass="11954">MSFNSWSDEETQLLIAVVKRYNFNWEELQYKMFPNRSISELQNKFHSNGQFKALANQPMTEQEKQLIQGHRQNGYEKINEIQQELADVLFLMSQNNKIKQ</sequence>
<dbReference type="AlphaFoldDB" id="A0AA86TAB1"/>
<organism evidence="2">
    <name type="scientific">Hexamita inflata</name>
    <dbReference type="NCBI Taxonomy" id="28002"/>
    <lineage>
        <taxon>Eukaryota</taxon>
        <taxon>Metamonada</taxon>
        <taxon>Diplomonadida</taxon>
        <taxon>Hexamitidae</taxon>
        <taxon>Hexamitinae</taxon>
        <taxon>Hexamita</taxon>
    </lineage>
</organism>
<evidence type="ECO:0000313" key="4">
    <source>
        <dbReference type="Proteomes" id="UP001642409"/>
    </source>
</evidence>
<reference evidence="3 4" key="2">
    <citation type="submission" date="2024-07" db="EMBL/GenBank/DDBJ databases">
        <authorList>
            <person name="Akdeniz Z."/>
        </authorList>
    </citation>
    <scope>NUCLEOTIDE SEQUENCE [LARGE SCALE GENOMIC DNA]</scope>
</reference>
<evidence type="ECO:0000313" key="3">
    <source>
        <dbReference type="EMBL" id="CAL5998781.1"/>
    </source>
</evidence>
<dbReference type="Pfam" id="PF13921">
    <property type="entry name" value="Myb_DNA-bind_6"/>
    <property type="match status" value="1"/>
</dbReference>
<feature type="domain" description="Myb-like" evidence="1">
    <location>
        <begin position="1"/>
        <end position="47"/>
    </location>
</feature>